<evidence type="ECO:0000313" key="2">
    <source>
        <dbReference type="EMBL" id="TEB06634.1"/>
    </source>
</evidence>
<dbReference type="InterPro" id="IPR012902">
    <property type="entry name" value="N_methyl_site"/>
</dbReference>
<dbReference type="RefSeq" id="WP_190238831.1">
    <property type="nucleotide sequence ID" value="NZ_QFGA01000001.1"/>
</dbReference>
<comment type="caution">
    <text evidence="2">The sequence shown here is derived from an EMBL/GenBank/DDBJ whole genome shotgun (WGS) entry which is preliminary data.</text>
</comment>
<proteinExistence type="predicted"/>
<evidence type="ECO:0000256" key="1">
    <source>
        <dbReference type="SAM" id="Phobius"/>
    </source>
</evidence>
<dbReference type="NCBIfam" id="TIGR02532">
    <property type="entry name" value="IV_pilin_GFxxxE"/>
    <property type="match status" value="1"/>
</dbReference>
<gene>
    <name evidence="2" type="ORF">Psch_00166</name>
</gene>
<evidence type="ECO:0008006" key="4">
    <source>
        <dbReference type="Google" id="ProtNLM"/>
    </source>
</evidence>
<dbReference type="Pfam" id="PF07963">
    <property type="entry name" value="N_methyl"/>
    <property type="match status" value="1"/>
</dbReference>
<feature type="transmembrane region" description="Helical" evidence="1">
    <location>
        <begin position="31"/>
        <end position="52"/>
    </location>
</feature>
<keyword evidence="1" id="KW-1133">Transmembrane helix</keyword>
<reference evidence="2 3" key="1">
    <citation type="journal article" date="2018" name="Environ. Microbiol.">
        <title>Novel energy conservation strategies and behaviour of Pelotomaculum schinkii driving syntrophic propionate catabolism.</title>
        <authorList>
            <person name="Hidalgo-Ahumada C.A.P."/>
            <person name="Nobu M.K."/>
            <person name="Narihiro T."/>
            <person name="Tamaki H."/>
            <person name="Liu W.T."/>
            <person name="Kamagata Y."/>
            <person name="Stams A.J.M."/>
            <person name="Imachi H."/>
            <person name="Sousa D.Z."/>
        </authorList>
    </citation>
    <scope>NUCLEOTIDE SEQUENCE [LARGE SCALE GENOMIC DNA]</scope>
    <source>
        <strain evidence="2 3">HH</strain>
    </source>
</reference>
<keyword evidence="1" id="KW-0472">Membrane</keyword>
<accession>A0A4Y7RCC4</accession>
<evidence type="ECO:0000313" key="3">
    <source>
        <dbReference type="Proteomes" id="UP000298324"/>
    </source>
</evidence>
<keyword evidence="3" id="KW-1185">Reference proteome</keyword>
<dbReference type="Proteomes" id="UP000298324">
    <property type="component" value="Unassembled WGS sequence"/>
</dbReference>
<organism evidence="2 3">
    <name type="scientific">Pelotomaculum schinkii</name>
    <dbReference type="NCBI Taxonomy" id="78350"/>
    <lineage>
        <taxon>Bacteria</taxon>
        <taxon>Bacillati</taxon>
        <taxon>Bacillota</taxon>
        <taxon>Clostridia</taxon>
        <taxon>Eubacteriales</taxon>
        <taxon>Desulfotomaculaceae</taxon>
        <taxon>Pelotomaculum</taxon>
    </lineage>
</organism>
<dbReference type="EMBL" id="QFGA01000001">
    <property type="protein sequence ID" value="TEB06634.1"/>
    <property type="molecule type" value="Genomic_DNA"/>
</dbReference>
<dbReference type="AlphaFoldDB" id="A0A4Y7RCC4"/>
<protein>
    <recommendedName>
        <fullName evidence="4">Prepilin-type N-terminal cleavage/methylation domain-containing protein</fullName>
    </recommendedName>
</protein>
<keyword evidence="1" id="KW-0812">Transmembrane</keyword>
<dbReference type="PROSITE" id="PS00409">
    <property type="entry name" value="PROKAR_NTER_METHYL"/>
    <property type="match status" value="1"/>
</dbReference>
<name>A0A4Y7RCC4_9FIRM</name>
<sequence>MIRIINFEGPLSREKKYKFINNEQGLTLLEVLVALLLLSMVLVTMLNSFVLASRQNSDTYRYNEALSLAQSKIEEIKKKNFNDVTSVAITDFATESDYAQFQGLSYKVTVAPNYITVNDTSILNSKTITVTVYYDDEGAAKQLDLTTEVARR</sequence>